<feature type="region of interest" description="Disordered" evidence="1">
    <location>
        <begin position="85"/>
        <end position="113"/>
    </location>
</feature>
<gene>
    <name evidence="3" type="ORF">PRZ48_006651</name>
</gene>
<accession>A0ABR0EPU9</accession>
<name>A0ABR0EPU9_ZASCE</name>
<proteinExistence type="predicted"/>
<feature type="compositionally biased region" description="Basic and acidic residues" evidence="1">
    <location>
        <begin position="104"/>
        <end position="113"/>
    </location>
</feature>
<evidence type="ECO:0000313" key="3">
    <source>
        <dbReference type="EMBL" id="KAK4503223.1"/>
    </source>
</evidence>
<keyword evidence="2" id="KW-0472">Membrane</keyword>
<reference evidence="3 4" key="1">
    <citation type="journal article" date="2023" name="G3 (Bethesda)">
        <title>A chromosome-level genome assembly of Zasmidium syzygii isolated from banana leaves.</title>
        <authorList>
            <person name="van Westerhoven A.C."/>
            <person name="Mehrabi R."/>
            <person name="Talebi R."/>
            <person name="Steentjes M.B.F."/>
            <person name="Corcolon B."/>
            <person name="Chong P.A."/>
            <person name="Kema G.H.J."/>
            <person name="Seidl M.F."/>
        </authorList>
    </citation>
    <scope>NUCLEOTIDE SEQUENCE [LARGE SCALE GENOMIC DNA]</scope>
    <source>
        <strain evidence="3 4">P124</strain>
    </source>
</reference>
<keyword evidence="2" id="KW-1133">Transmembrane helix</keyword>
<dbReference type="Proteomes" id="UP001305779">
    <property type="component" value="Unassembled WGS sequence"/>
</dbReference>
<evidence type="ECO:0000313" key="4">
    <source>
        <dbReference type="Proteomes" id="UP001305779"/>
    </source>
</evidence>
<feature type="transmembrane region" description="Helical" evidence="2">
    <location>
        <begin position="56"/>
        <end position="78"/>
    </location>
</feature>
<sequence>MFQLQQYIPPHLTFAWLGAFCGFVAFQHCIGNALAKKIYMSFGEEKGLGTVSSPRIAGAGLALNYVLQLLVSVLIGGYTMGTAEARTGGSQPAADGKPGINERQQGHHSDDGDHLAVEQGLRRLAMVE</sequence>
<feature type="transmembrane region" description="Helical" evidence="2">
    <location>
        <begin position="12"/>
        <end position="35"/>
    </location>
</feature>
<evidence type="ECO:0000256" key="1">
    <source>
        <dbReference type="SAM" id="MobiDB-lite"/>
    </source>
</evidence>
<protein>
    <submittedName>
        <fullName evidence="3">Uncharacterized protein</fullName>
    </submittedName>
</protein>
<keyword evidence="2" id="KW-0812">Transmembrane</keyword>
<comment type="caution">
    <text evidence="3">The sequence shown here is derived from an EMBL/GenBank/DDBJ whole genome shotgun (WGS) entry which is preliminary data.</text>
</comment>
<keyword evidence="4" id="KW-1185">Reference proteome</keyword>
<evidence type="ECO:0000256" key="2">
    <source>
        <dbReference type="SAM" id="Phobius"/>
    </source>
</evidence>
<organism evidence="3 4">
    <name type="scientific">Zasmidium cellare</name>
    <name type="common">Wine cellar mold</name>
    <name type="synonym">Racodium cellare</name>
    <dbReference type="NCBI Taxonomy" id="395010"/>
    <lineage>
        <taxon>Eukaryota</taxon>
        <taxon>Fungi</taxon>
        <taxon>Dikarya</taxon>
        <taxon>Ascomycota</taxon>
        <taxon>Pezizomycotina</taxon>
        <taxon>Dothideomycetes</taxon>
        <taxon>Dothideomycetidae</taxon>
        <taxon>Mycosphaerellales</taxon>
        <taxon>Mycosphaerellaceae</taxon>
        <taxon>Zasmidium</taxon>
    </lineage>
</organism>
<dbReference type="EMBL" id="JAXOVC010000004">
    <property type="protein sequence ID" value="KAK4503223.1"/>
    <property type="molecule type" value="Genomic_DNA"/>
</dbReference>